<proteinExistence type="predicted"/>
<dbReference type="EMBL" id="JBHSXS010000021">
    <property type="protein sequence ID" value="MFC6883697.1"/>
    <property type="molecule type" value="Genomic_DNA"/>
</dbReference>
<accession>A0ABW2CPG5</accession>
<keyword evidence="4" id="KW-1185">Reference proteome</keyword>
<dbReference type="PANTHER" id="PTHR35273">
    <property type="entry name" value="ALPHA-1,4 POLYGALACTOSAMINIDASE, PUTATIVE (AFU_ORTHOLOGUE AFUA_3G07890)-RELATED"/>
    <property type="match status" value="1"/>
</dbReference>
<dbReference type="Proteomes" id="UP001596380">
    <property type="component" value="Unassembled WGS sequence"/>
</dbReference>
<protein>
    <submittedName>
        <fullName evidence="3">Endo alpha-1,4 polygalactosaminidase</fullName>
    </submittedName>
</protein>
<dbReference type="RefSeq" id="WP_160826721.1">
    <property type="nucleotide sequence ID" value="NZ_JBHSXE010000001.1"/>
</dbReference>
<dbReference type="Pfam" id="PF03537">
    <property type="entry name" value="Glyco_hydro_114"/>
    <property type="match status" value="1"/>
</dbReference>
<gene>
    <name evidence="3" type="ORF">ACFQKB_28340</name>
</gene>
<reference evidence="4" key="1">
    <citation type="journal article" date="2019" name="Int. J. Syst. Evol. Microbiol.">
        <title>The Global Catalogue of Microorganisms (GCM) 10K type strain sequencing project: providing services to taxonomists for standard genome sequencing and annotation.</title>
        <authorList>
            <consortium name="The Broad Institute Genomics Platform"/>
            <consortium name="The Broad Institute Genome Sequencing Center for Infectious Disease"/>
            <person name="Wu L."/>
            <person name="Ma J."/>
        </authorList>
    </citation>
    <scope>NUCLEOTIDE SEQUENCE [LARGE SCALE GENOMIC DNA]</scope>
    <source>
        <strain evidence="4">JCM 3369</strain>
    </source>
</reference>
<dbReference type="PANTHER" id="PTHR35273:SF2">
    <property type="entry name" value="ALPHA-GALACTOSIDASE"/>
    <property type="match status" value="1"/>
</dbReference>
<dbReference type="Gene3D" id="3.20.20.70">
    <property type="entry name" value="Aldolase class I"/>
    <property type="match status" value="1"/>
</dbReference>
<evidence type="ECO:0000313" key="4">
    <source>
        <dbReference type="Proteomes" id="UP001596380"/>
    </source>
</evidence>
<feature type="chain" id="PRO_5045338992" evidence="1">
    <location>
        <begin position="28"/>
        <end position="283"/>
    </location>
</feature>
<organism evidence="3 4">
    <name type="scientific">Actinomadura yumaensis</name>
    <dbReference type="NCBI Taxonomy" id="111807"/>
    <lineage>
        <taxon>Bacteria</taxon>
        <taxon>Bacillati</taxon>
        <taxon>Actinomycetota</taxon>
        <taxon>Actinomycetes</taxon>
        <taxon>Streptosporangiales</taxon>
        <taxon>Thermomonosporaceae</taxon>
        <taxon>Actinomadura</taxon>
    </lineage>
</organism>
<evidence type="ECO:0000313" key="3">
    <source>
        <dbReference type="EMBL" id="MFC6883697.1"/>
    </source>
</evidence>
<evidence type="ECO:0000256" key="1">
    <source>
        <dbReference type="SAM" id="SignalP"/>
    </source>
</evidence>
<name>A0ABW2CPG5_9ACTN</name>
<dbReference type="InterPro" id="IPR004352">
    <property type="entry name" value="GH114_TIM-barrel"/>
</dbReference>
<dbReference type="SUPFAM" id="SSF51445">
    <property type="entry name" value="(Trans)glycosidases"/>
    <property type="match status" value="1"/>
</dbReference>
<comment type="caution">
    <text evidence="3">The sequence shown here is derived from an EMBL/GenBank/DDBJ whole genome shotgun (WGS) entry which is preliminary data.</text>
</comment>
<dbReference type="InterPro" id="IPR017853">
    <property type="entry name" value="GH"/>
</dbReference>
<feature type="signal peptide" evidence="1">
    <location>
        <begin position="1"/>
        <end position="27"/>
    </location>
</feature>
<feature type="domain" description="Glycoside-hydrolase family GH114 TIM-barrel" evidence="2">
    <location>
        <begin position="47"/>
        <end position="274"/>
    </location>
</feature>
<dbReference type="InterPro" id="IPR013785">
    <property type="entry name" value="Aldolase_TIM"/>
</dbReference>
<evidence type="ECO:0000259" key="2">
    <source>
        <dbReference type="Pfam" id="PF03537"/>
    </source>
</evidence>
<keyword evidence="1" id="KW-0732">Signal</keyword>
<sequence>MRDPKRLVLILFAALVGWLGLAPPASARELPKPVSCPGCWKPALNTSWQWQLFTVPTEPFLDVAMYDIDGFNASAATVQRLHATKKDRKVVCYISAGSHENWRPDAAEFPSAVLGKQLDDWEGERWLDIRAFNGPLGTVLKKRMDMCKSKGFDAIEFDNVDGYGNDTGFPLKADDQLAFNTWLANEAHARGLSAGLKNDVPQLKQLQPYFDWALNEECWEQKECTSAQAGYGYDKYVAAGKAVFNVEYNLATSAFCAKSNAQNFNSLKKKYDLDAYRVPCRGV</sequence>